<reference evidence="9 10" key="1">
    <citation type="journal article" date="2019" name="BMC Genomics">
        <title>Chromosome level assembly and comparative genome analysis confirm lager-brewing yeasts originated from a single hybridization.</title>
        <authorList>
            <person name="Salazar A.N."/>
            <person name="Gorter de Vries A.R."/>
            <person name="van den Broek M."/>
            <person name="Brouwers N."/>
            <person name="de la Torre Cortes P."/>
            <person name="Kuijpers N.G.A."/>
            <person name="Daran J.G."/>
            <person name="Abeel T."/>
        </authorList>
    </citation>
    <scope>NUCLEOTIDE SEQUENCE [LARGE SCALE GENOMIC DNA]</scope>
    <source>
        <strain evidence="9 10">CBS 1483</strain>
    </source>
</reference>
<dbReference type="EMBL" id="CP048994">
    <property type="protein sequence ID" value="QID81723.1"/>
    <property type="molecule type" value="Genomic_DNA"/>
</dbReference>
<dbReference type="OrthoDB" id="271881at2759"/>
<dbReference type="InterPro" id="IPR029209">
    <property type="entry name" value="DML1/Misato_tubulin"/>
</dbReference>
<dbReference type="Pfam" id="PF14881">
    <property type="entry name" value="Tubulin_3"/>
    <property type="match status" value="1"/>
</dbReference>
<name>A0A6C1DYM1_SACPS</name>
<evidence type="ECO:0000256" key="4">
    <source>
        <dbReference type="ARBA" id="ARBA00014097"/>
    </source>
</evidence>
<evidence type="ECO:0000259" key="7">
    <source>
        <dbReference type="Pfam" id="PF10644"/>
    </source>
</evidence>
<comment type="function">
    <text evidence="1">Involved in the partitioning of the mitochondrial organelle and mitochondrial DNA (mtDNA) inheritance.</text>
</comment>
<evidence type="ECO:0000313" key="10">
    <source>
        <dbReference type="Proteomes" id="UP000501346"/>
    </source>
</evidence>
<dbReference type="AlphaFoldDB" id="A0A6C1DYM1"/>
<dbReference type="InterPro" id="IPR019605">
    <property type="entry name" value="Misato_II_tubulin-like"/>
</dbReference>
<dbReference type="InterPro" id="IPR049942">
    <property type="entry name" value="DML1/Misato"/>
</dbReference>
<evidence type="ECO:0000256" key="2">
    <source>
        <dbReference type="ARBA" id="ARBA00004173"/>
    </source>
</evidence>
<feature type="domain" description="Misato Segment II tubulin-like" evidence="7">
    <location>
        <begin position="2"/>
        <end position="113"/>
    </location>
</feature>
<keyword evidence="6" id="KW-0496">Mitochondrion</keyword>
<comment type="subcellular location">
    <subcellularLocation>
        <location evidence="2">Mitochondrion</location>
    </subcellularLocation>
</comment>
<evidence type="ECO:0000256" key="1">
    <source>
        <dbReference type="ARBA" id="ARBA00003757"/>
    </source>
</evidence>
<dbReference type="Pfam" id="PF10644">
    <property type="entry name" value="Misat_Tub_SegII"/>
    <property type="match status" value="1"/>
</dbReference>
<dbReference type="SUPFAM" id="SSF52490">
    <property type="entry name" value="Tubulin nucleotide-binding domain-like"/>
    <property type="match status" value="1"/>
</dbReference>
<dbReference type="InterPro" id="IPR036525">
    <property type="entry name" value="Tubulin/FtsZ_GTPase_sf"/>
</dbReference>
<sequence length="475" mass="55352">MHEVVTISVSQRANHLTTQFFNIQEGYLQLSKEQQVNDSKIFLNSVVDKVSKTISYAPRALLWDARTGNGSLGTYQYSESQDYHFGNEDKFKEQTVIKTHPRIPKSEYQSSLDAGAPLPCLNRENTMYWSDYSKLIYGHSSFNILRNWYHDTENPNQPDFQNLGERKFDRYSIGYDEFTENYLQEFFDGNLHRELEKCDTLQGFNLVSDMESGWGGFSSALLVELRNELPKKAVFSWGHNEDDPFTDDFPMKRLSKKWLPIISNKLRSTINMMQESDLYFPLYAAPGLTNWETAGKSCRIFDSINATISQSNLEQRKTMDYLTTAITLGYSSRNMVTGMVIGDTDYSFCSRVLPFKNSHKPNSTHIFSKSFIDRGNQTHKHHSEPDSRSKMIEMYTHRYFPSDTIPTEFSNDREFVLELESSEKNRDIFKHWNEFVVRYFKNDSDREELKNELSDYASAYESGWYEDEDSGDDDM</sequence>
<keyword evidence="10" id="KW-1185">Reference proteome</keyword>
<gene>
    <name evidence="9" type="primary">DML1_1</name>
    <name evidence="9" type="ORF">GRS66_004116</name>
</gene>
<comment type="similarity">
    <text evidence="3">Belongs to the misato family.</text>
</comment>
<feature type="domain" description="DML1/Misato tubulin" evidence="8">
    <location>
        <begin position="119"/>
        <end position="293"/>
    </location>
</feature>
<evidence type="ECO:0000256" key="6">
    <source>
        <dbReference type="ARBA" id="ARBA00023128"/>
    </source>
</evidence>
<dbReference type="Proteomes" id="UP000501346">
    <property type="component" value="Chromosome ScXIII"/>
</dbReference>
<proteinExistence type="inferred from homology"/>
<accession>A0A6C1DYM1</accession>
<dbReference type="PANTHER" id="PTHR13391">
    <property type="entry name" value="MITOCHONDRIAL DISTRIBUTION REGULATOR MISATO"/>
    <property type="match status" value="1"/>
</dbReference>
<dbReference type="GO" id="GO:0005739">
    <property type="term" value="C:mitochondrion"/>
    <property type="evidence" value="ECO:0007669"/>
    <property type="project" value="UniProtKB-SubCell"/>
</dbReference>
<evidence type="ECO:0000256" key="5">
    <source>
        <dbReference type="ARBA" id="ARBA00022030"/>
    </source>
</evidence>
<dbReference type="PANTHER" id="PTHR13391:SF0">
    <property type="entry name" value="PROTEIN MISATO HOMOLOG 1"/>
    <property type="match status" value="1"/>
</dbReference>
<protein>
    <recommendedName>
        <fullName evidence="4">Protein DML1</fullName>
    </recommendedName>
    <alternativeName>
        <fullName evidence="5">Protein dml1</fullName>
    </alternativeName>
</protein>
<dbReference type="GO" id="GO:0007005">
    <property type="term" value="P:mitochondrion organization"/>
    <property type="evidence" value="ECO:0007669"/>
    <property type="project" value="InterPro"/>
</dbReference>
<organism evidence="9 10">
    <name type="scientific">Saccharomyces pastorianus</name>
    <name type="common">Lager yeast</name>
    <name type="synonym">Saccharomyces cerevisiae x Saccharomyces eubayanus</name>
    <dbReference type="NCBI Taxonomy" id="27292"/>
    <lineage>
        <taxon>Eukaryota</taxon>
        <taxon>Fungi</taxon>
        <taxon>Dikarya</taxon>
        <taxon>Ascomycota</taxon>
        <taxon>Saccharomycotina</taxon>
        <taxon>Saccharomycetes</taxon>
        <taxon>Saccharomycetales</taxon>
        <taxon>Saccharomycetaceae</taxon>
        <taxon>Saccharomyces</taxon>
    </lineage>
</organism>
<evidence type="ECO:0000313" key="9">
    <source>
        <dbReference type="EMBL" id="QID81723.1"/>
    </source>
</evidence>
<evidence type="ECO:0000259" key="8">
    <source>
        <dbReference type="Pfam" id="PF14881"/>
    </source>
</evidence>
<evidence type="ECO:0000256" key="3">
    <source>
        <dbReference type="ARBA" id="ARBA00008507"/>
    </source>
</evidence>
<dbReference type="Gene3D" id="3.40.50.1440">
    <property type="entry name" value="Tubulin/FtsZ, GTPase domain"/>
    <property type="match status" value="1"/>
</dbReference>